<comment type="catalytic activity">
    <reaction evidence="7">
        <text>O-phospho-L-threonyl-[protein] + H2O = L-threonyl-[protein] + phosphate</text>
        <dbReference type="Rhea" id="RHEA:47004"/>
        <dbReference type="Rhea" id="RHEA-COMP:11060"/>
        <dbReference type="Rhea" id="RHEA-COMP:11605"/>
        <dbReference type="ChEBI" id="CHEBI:15377"/>
        <dbReference type="ChEBI" id="CHEBI:30013"/>
        <dbReference type="ChEBI" id="CHEBI:43474"/>
        <dbReference type="ChEBI" id="CHEBI:61977"/>
        <dbReference type="EC" id="3.1.3.16"/>
    </reaction>
</comment>
<dbReference type="SMART" id="SM00156">
    <property type="entry name" value="PP2Ac"/>
    <property type="match status" value="1"/>
</dbReference>
<dbReference type="PANTHER" id="PTHR11668:SF484">
    <property type="entry name" value="SERINE_THREONINE-PROTEIN PHOSPHATASE PP-Z1-RELATED"/>
    <property type="match status" value="1"/>
</dbReference>
<keyword evidence="5" id="KW-0464">Manganese</keyword>
<evidence type="ECO:0000259" key="9">
    <source>
        <dbReference type="SMART" id="SM00156"/>
    </source>
</evidence>
<dbReference type="Pfam" id="PF00149">
    <property type="entry name" value="Metallophos"/>
    <property type="match status" value="1"/>
</dbReference>
<evidence type="ECO:0000313" key="10">
    <source>
        <dbReference type="EMBL" id="KAJ5541186.1"/>
    </source>
</evidence>
<gene>
    <name evidence="10" type="ORF">N7494_006262</name>
</gene>
<proteinExistence type="predicted"/>
<dbReference type="Pfam" id="PF16891">
    <property type="entry name" value="STPPase_N"/>
    <property type="match status" value="1"/>
</dbReference>
<dbReference type="Gene3D" id="3.60.21.10">
    <property type="match status" value="1"/>
</dbReference>
<protein>
    <recommendedName>
        <fullName evidence="1">protein-serine/threonine phosphatase</fullName>
        <ecNumber evidence="1">3.1.3.16</ecNumber>
    </recommendedName>
</protein>
<evidence type="ECO:0000256" key="5">
    <source>
        <dbReference type="ARBA" id="ARBA00023211"/>
    </source>
</evidence>
<evidence type="ECO:0000313" key="11">
    <source>
        <dbReference type="Proteomes" id="UP001220324"/>
    </source>
</evidence>
<evidence type="ECO:0000256" key="7">
    <source>
        <dbReference type="ARBA" id="ARBA00048336"/>
    </source>
</evidence>
<dbReference type="PRINTS" id="PR00114">
    <property type="entry name" value="STPHPHTASE"/>
</dbReference>
<dbReference type="FunFam" id="3.60.21.10:FF:000026">
    <property type="entry name" value="Serine/threonine-protein phosphatase"/>
    <property type="match status" value="1"/>
</dbReference>
<dbReference type="EC" id="3.1.3.16" evidence="1"/>
<evidence type="ECO:0000256" key="6">
    <source>
        <dbReference type="ARBA" id="ARBA00047761"/>
    </source>
</evidence>
<evidence type="ECO:0000256" key="4">
    <source>
        <dbReference type="ARBA" id="ARBA00022912"/>
    </source>
</evidence>
<dbReference type="GO" id="GO:0046872">
    <property type="term" value="F:metal ion binding"/>
    <property type="evidence" value="ECO:0007669"/>
    <property type="project" value="UniProtKB-KW"/>
</dbReference>
<evidence type="ECO:0000256" key="1">
    <source>
        <dbReference type="ARBA" id="ARBA00013081"/>
    </source>
</evidence>
<dbReference type="InterPro" id="IPR006186">
    <property type="entry name" value="Ser/Thr-sp_prot-phosphatase"/>
</dbReference>
<dbReference type="GO" id="GO:0005634">
    <property type="term" value="C:nucleus"/>
    <property type="evidence" value="ECO:0007669"/>
    <property type="project" value="TreeGrafter"/>
</dbReference>
<name>A0AAD6GGE0_9EURO</name>
<dbReference type="Proteomes" id="UP001220324">
    <property type="component" value="Unassembled WGS sequence"/>
</dbReference>
<organism evidence="10 11">
    <name type="scientific">Penicillium frequentans</name>
    <dbReference type="NCBI Taxonomy" id="3151616"/>
    <lineage>
        <taxon>Eukaryota</taxon>
        <taxon>Fungi</taxon>
        <taxon>Dikarya</taxon>
        <taxon>Ascomycota</taxon>
        <taxon>Pezizomycotina</taxon>
        <taxon>Eurotiomycetes</taxon>
        <taxon>Eurotiomycetidae</taxon>
        <taxon>Eurotiales</taxon>
        <taxon>Aspergillaceae</taxon>
        <taxon>Penicillium</taxon>
    </lineage>
</organism>
<evidence type="ECO:0000256" key="3">
    <source>
        <dbReference type="ARBA" id="ARBA00022801"/>
    </source>
</evidence>
<feature type="region of interest" description="Disordered" evidence="8">
    <location>
        <begin position="371"/>
        <end position="407"/>
    </location>
</feature>
<sequence length="637" mass="70602">MTAFEATLPDLSPWTSGTAPTKSAQKVGESILIKRENQLNTVSDSIQVIPLEASGYPRIRRRALQVGSIDVDDMISRLLDAGISKKPTKSVCLRNAEINALCSASQELLLSQPTLLELSSPLKIVGDLHGQYIDLIRLFGMCGFPPASNYLFLGNYVNQGKQSLETILLLLCYKLKYPDNFFLLRGDHECANSPRVFGFYGECKRRCNLEIWNTFINTFNCLPIASIVAEKIFCVHGGLSPSLSHIDDIRRIARPTDVPADGLLDDLLRSDPADINEAWVPNERGMSRTFGKKVTMNFLQRHDFDLICRGHMVVENGYEISQDRMLVTLFSAPCYSGDFDNLGAILSVSDDLLCNFEILEPLNSTILKRQRRLKRDGNKRDGKSNSSVYRHDRNDEKSMTENSSSDMLESTFEQVNNAGAPDNQKLVTGKPDTALSNVSRAISAKTSLPEMPDISQLGLASDLFKAILSLFTTIAQRTAKTKHSRRLRSELERFFLWGDAISISESQFKEVSSESSDLRQTVLSTLYELGKVINDNLLRAIGGTTRSEELDGSTESVLTDLAESDMAQRLQSLLKKAAPIRVAPETTADVESLSEGDSMRYDLDEVLDDVAIYIDCLMDLSIAIESPVVGNEPGGLQ</sequence>
<dbReference type="InterPro" id="IPR004843">
    <property type="entry name" value="Calcineurin-like_PHP"/>
</dbReference>
<keyword evidence="3" id="KW-0378">Hydrolase</keyword>
<comment type="catalytic activity">
    <reaction evidence="6">
        <text>O-phospho-L-seryl-[protein] + H2O = L-seryl-[protein] + phosphate</text>
        <dbReference type="Rhea" id="RHEA:20629"/>
        <dbReference type="Rhea" id="RHEA-COMP:9863"/>
        <dbReference type="Rhea" id="RHEA-COMP:11604"/>
        <dbReference type="ChEBI" id="CHEBI:15377"/>
        <dbReference type="ChEBI" id="CHEBI:29999"/>
        <dbReference type="ChEBI" id="CHEBI:43474"/>
        <dbReference type="ChEBI" id="CHEBI:83421"/>
        <dbReference type="EC" id="3.1.3.16"/>
    </reaction>
</comment>
<keyword evidence="11" id="KW-1185">Reference proteome</keyword>
<evidence type="ECO:0000256" key="2">
    <source>
        <dbReference type="ARBA" id="ARBA00022723"/>
    </source>
</evidence>
<feature type="domain" description="Serine/threonine specific protein phosphatases" evidence="9">
    <location>
        <begin position="93"/>
        <end position="363"/>
    </location>
</feature>
<keyword evidence="2" id="KW-0479">Metal-binding</keyword>
<reference evidence="10 11" key="1">
    <citation type="journal article" date="2023" name="IMA Fungus">
        <title>Comparative genomic study of the Penicillium genus elucidates a diverse pangenome and 15 lateral gene transfer events.</title>
        <authorList>
            <person name="Petersen C."/>
            <person name="Sorensen T."/>
            <person name="Nielsen M.R."/>
            <person name="Sondergaard T.E."/>
            <person name="Sorensen J.L."/>
            <person name="Fitzpatrick D.A."/>
            <person name="Frisvad J.C."/>
            <person name="Nielsen K.L."/>
        </authorList>
    </citation>
    <scope>NUCLEOTIDE SEQUENCE [LARGE SCALE GENOMIC DNA]</scope>
    <source>
        <strain evidence="10 11">IBT 35679</strain>
    </source>
</reference>
<dbReference type="PANTHER" id="PTHR11668">
    <property type="entry name" value="SERINE/THREONINE PROTEIN PHOSPHATASE"/>
    <property type="match status" value="1"/>
</dbReference>
<dbReference type="InterPro" id="IPR050341">
    <property type="entry name" value="PP1_catalytic_subunit"/>
</dbReference>
<dbReference type="GO" id="GO:0004722">
    <property type="term" value="F:protein serine/threonine phosphatase activity"/>
    <property type="evidence" value="ECO:0007669"/>
    <property type="project" value="UniProtKB-EC"/>
</dbReference>
<accession>A0AAD6GGE0</accession>
<dbReference type="InterPro" id="IPR031675">
    <property type="entry name" value="STPPase_N"/>
</dbReference>
<dbReference type="SUPFAM" id="SSF56300">
    <property type="entry name" value="Metallo-dependent phosphatases"/>
    <property type="match status" value="1"/>
</dbReference>
<comment type="caution">
    <text evidence="10">The sequence shown here is derived from an EMBL/GenBank/DDBJ whole genome shotgun (WGS) entry which is preliminary data.</text>
</comment>
<evidence type="ECO:0000256" key="8">
    <source>
        <dbReference type="SAM" id="MobiDB-lite"/>
    </source>
</evidence>
<feature type="compositionally biased region" description="Basic and acidic residues" evidence="8">
    <location>
        <begin position="375"/>
        <end position="399"/>
    </location>
</feature>
<dbReference type="EMBL" id="JAQIZZ010000005">
    <property type="protein sequence ID" value="KAJ5541186.1"/>
    <property type="molecule type" value="Genomic_DNA"/>
</dbReference>
<dbReference type="AlphaFoldDB" id="A0AAD6GGE0"/>
<dbReference type="InterPro" id="IPR029052">
    <property type="entry name" value="Metallo-depent_PP-like"/>
</dbReference>
<dbReference type="GO" id="GO:0005737">
    <property type="term" value="C:cytoplasm"/>
    <property type="evidence" value="ECO:0007669"/>
    <property type="project" value="TreeGrafter"/>
</dbReference>
<keyword evidence="4" id="KW-0904">Protein phosphatase</keyword>